<dbReference type="HOGENOM" id="CLU_390149_0_0_7"/>
<dbReference type="PANTHER" id="PTHR30189">
    <property type="entry name" value="LPS-ASSEMBLY PROTEIN"/>
    <property type="match status" value="1"/>
</dbReference>
<accession>F2LV12</accession>
<dbReference type="Proteomes" id="UP000008139">
    <property type="component" value="Chromosome"/>
</dbReference>
<keyword evidence="1" id="KW-0732">Signal</keyword>
<reference evidence="3" key="2">
    <citation type="submission" date="2011-03" db="EMBL/GenBank/DDBJ databases">
        <title>The complete genome of Hippea maritima DSM 10411.</title>
        <authorList>
            <consortium name="US DOE Joint Genome Institute (JGI-PGF)"/>
            <person name="Lucas S."/>
            <person name="Copeland A."/>
            <person name="Lapidus A."/>
            <person name="Bruce D."/>
            <person name="Goodwin L."/>
            <person name="Pitluck S."/>
            <person name="Peters L."/>
            <person name="Kyrpides N."/>
            <person name="Mavromatis K."/>
            <person name="Pagani I."/>
            <person name="Ivanova N."/>
            <person name="Mikhailova N."/>
            <person name="Lu M."/>
            <person name="Detter J.C."/>
            <person name="Tapia R."/>
            <person name="Han C."/>
            <person name="Land M."/>
            <person name="Hauser L."/>
            <person name="Markowitz V."/>
            <person name="Cheng J.-F."/>
            <person name="Hugenholtz P."/>
            <person name="Woyke T."/>
            <person name="Wu D."/>
            <person name="Spring S."/>
            <person name="Schroeder M."/>
            <person name="Brambilla E."/>
            <person name="Klenk H.-P."/>
            <person name="Eisen J.A."/>
        </authorList>
    </citation>
    <scope>NUCLEOTIDE SEQUENCE [LARGE SCALE GENOMIC DNA]</scope>
    <source>
        <strain evidence="3">ATCC 700847 / DSM 10411 / MH2</strain>
    </source>
</reference>
<sequence length="703" mass="82219">MRKAVFLTSLFLLLFIQITAFASDSVVHIKANHVSYNKQLNTYYAYGSCLIYDENYTLKADKVSYNTKTSIATAKGNVILTDKKNNWIKGKEAALNYSTYKGYIKNAVLFSKNNGVGMYIRAKKIIVYSKNRYFIKDGIITTCKCQDFINFKDDSSPKWSIKAHKTYVVKGDYLFAYPVIFKAKKMPIFFSPFFYRNLDKRRKTGFLMPQIGSSNINGFEYIQPFFINLSPSQDITLYPFTYSRKGNGVKGQYRFYWTKHSKGEWNITIFKEKVPYESEKNKKTRINIKANQYADFGNYGIFKYDINLVNHKNNLRVINANNIKMTSDRYTTSKASYYISKSNYYLSLYSEYNQDLISENNRETLQKLPSLRIGIINKKLYKNLTLDFSESTTNNFRIKGNRGISSDTTAFLSYPAKISYFNFTPKVGIHQLYARWENAPDNEKFTRRSFIPDYILSTSTTIDGIFLNNNTEGFKGIKHSIKPTLKYEYIPDRDQSKFPDFVSTYSKTNQITFTFENSLTAKYLSNQSPVYKNMLYNKFEVKYDFSHNYHTPFPPVYEQTIIKPFNFLTINSQAHYFFKKHVFTDSSEDVDINIKRFGFSFGHTMARDSNYNLTDDTIKGKVYIYPVKSLYLYTSAQRSTIHNYFPSRKIGFLYQEDCWGIGLDLYFNRESEEQEDGSYKTVLNKGFWITLNLTGLFTIKKQY</sequence>
<feature type="chain" id="PRO_5039895149" evidence="1">
    <location>
        <begin position="23"/>
        <end position="703"/>
    </location>
</feature>
<dbReference type="GO" id="GO:1990351">
    <property type="term" value="C:transporter complex"/>
    <property type="evidence" value="ECO:0007669"/>
    <property type="project" value="TreeGrafter"/>
</dbReference>
<evidence type="ECO:0000313" key="3">
    <source>
        <dbReference type="Proteomes" id="UP000008139"/>
    </source>
</evidence>
<proteinExistence type="inferred from homology"/>
<dbReference type="KEGG" id="hmr:Hipma_0626"/>
<organism evidence="2 3">
    <name type="scientific">Hippea maritima (strain ATCC 700847 / DSM 10411 / MH2)</name>
    <dbReference type="NCBI Taxonomy" id="760142"/>
    <lineage>
        <taxon>Bacteria</taxon>
        <taxon>Pseudomonadati</taxon>
        <taxon>Campylobacterota</taxon>
        <taxon>Desulfurellia</taxon>
        <taxon>Desulfurellales</taxon>
        <taxon>Hippeaceae</taxon>
        <taxon>Hippea</taxon>
    </lineage>
</organism>
<dbReference type="RefSeq" id="WP_013681637.1">
    <property type="nucleotide sequence ID" value="NC_015318.1"/>
</dbReference>
<gene>
    <name evidence="2" type="ordered locus">Hipma_0626</name>
</gene>
<evidence type="ECO:0000313" key="2">
    <source>
        <dbReference type="EMBL" id="AEA33596.1"/>
    </source>
</evidence>
<dbReference type="GO" id="GO:0015920">
    <property type="term" value="P:lipopolysaccharide transport"/>
    <property type="evidence" value="ECO:0007669"/>
    <property type="project" value="InterPro"/>
</dbReference>
<dbReference type="OrthoDB" id="9760225at2"/>
<reference evidence="2 3" key="1">
    <citation type="journal article" date="2011" name="Stand. Genomic Sci.">
        <title>Complete genome sequence of the thermophilic sulfur-reducer Hippea maritima type strain (MH(2)).</title>
        <authorList>
            <person name="Huntemann M."/>
            <person name="Lu M."/>
            <person name="Nolan M."/>
            <person name="Lapidus A."/>
            <person name="Lucas S."/>
            <person name="Hammon N."/>
            <person name="Deshpande S."/>
            <person name="Cheng J.F."/>
            <person name="Tapia R."/>
            <person name="Han C."/>
            <person name="Goodwin L."/>
            <person name="Pitluck S."/>
            <person name="Liolios K."/>
            <person name="Pagani I."/>
            <person name="Ivanova N."/>
            <person name="Ovchinikova G."/>
            <person name="Pati A."/>
            <person name="Chen A."/>
            <person name="Palaniappan K."/>
            <person name="Land M."/>
            <person name="Hauser L."/>
            <person name="Jeffries C.D."/>
            <person name="Detter J.C."/>
            <person name="Brambilla E.M."/>
            <person name="Rohde M."/>
            <person name="Spring S."/>
            <person name="Goker M."/>
            <person name="Woyke T."/>
            <person name="Bristow J."/>
            <person name="Eisen J.A."/>
            <person name="Markowitz V."/>
            <person name="Hugenholtz P."/>
            <person name="Kyrpides N.C."/>
            <person name="Klenk H.P."/>
            <person name="Mavromatis K."/>
        </authorList>
    </citation>
    <scope>NUCLEOTIDE SEQUENCE [LARGE SCALE GENOMIC DNA]</scope>
    <source>
        <strain evidence="3">ATCC 700847 / DSM 10411 / MH2</strain>
    </source>
</reference>
<dbReference type="Gene3D" id="2.60.450.10">
    <property type="entry name" value="Lipopolysaccharide (LPS) transport protein A like domain"/>
    <property type="match status" value="1"/>
</dbReference>
<name>F2LV12_HIPMA</name>
<feature type="signal peptide" evidence="1">
    <location>
        <begin position="1"/>
        <end position="22"/>
    </location>
</feature>
<dbReference type="InParanoid" id="F2LV12"/>
<dbReference type="GO" id="GO:0043165">
    <property type="term" value="P:Gram-negative-bacterium-type cell outer membrane assembly"/>
    <property type="evidence" value="ECO:0007669"/>
    <property type="project" value="InterPro"/>
</dbReference>
<dbReference type="HAMAP" id="MF_01411">
    <property type="entry name" value="LPS_assembly_LptD"/>
    <property type="match status" value="1"/>
</dbReference>
<evidence type="ECO:0000256" key="1">
    <source>
        <dbReference type="SAM" id="SignalP"/>
    </source>
</evidence>
<dbReference type="eggNOG" id="COG1452">
    <property type="taxonomic scope" value="Bacteria"/>
</dbReference>
<dbReference type="STRING" id="760142.Hipma_0626"/>
<dbReference type="AlphaFoldDB" id="F2LV12"/>
<dbReference type="InterPro" id="IPR020889">
    <property type="entry name" value="LipoPS_assembly_LptD"/>
</dbReference>
<dbReference type="InterPro" id="IPR050218">
    <property type="entry name" value="LptD"/>
</dbReference>
<dbReference type="GO" id="GO:0009279">
    <property type="term" value="C:cell outer membrane"/>
    <property type="evidence" value="ECO:0007669"/>
    <property type="project" value="InterPro"/>
</dbReference>
<dbReference type="EMBL" id="CP002606">
    <property type="protein sequence ID" value="AEA33596.1"/>
    <property type="molecule type" value="Genomic_DNA"/>
</dbReference>
<protein>
    <submittedName>
        <fullName evidence="2">Organic solvent tolerance protein</fullName>
    </submittedName>
</protein>
<dbReference type="PANTHER" id="PTHR30189:SF1">
    <property type="entry name" value="LPS-ASSEMBLY PROTEIN LPTD"/>
    <property type="match status" value="1"/>
</dbReference>
<keyword evidence="3" id="KW-1185">Reference proteome</keyword>